<comment type="caution">
    <text evidence="1">The sequence shown here is derived from an EMBL/GenBank/DDBJ whole genome shotgun (WGS) entry which is preliminary data.</text>
</comment>
<name>A0AAW7YWK8_9STAP</name>
<evidence type="ECO:0000313" key="2">
    <source>
        <dbReference type="Proteomes" id="UP001170310"/>
    </source>
</evidence>
<dbReference type="InterPro" id="IPR056401">
    <property type="entry name" value="Crass_capsid"/>
</dbReference>
<dbReference type="AlphaFoldDB" id="A0AAW7YWK8"/>
<sequence>VMGDSRKAIPITKSVFDAASSVGIAGSTFKLGIGEKWFTECDVLIPDDARYSFRVVAPVEYDGVDFILTCQLITSVQT</sequence>
<feature type="non-terminal residue" evidence="1">
    <location>
        <position position="1"/>
    </location>
</feature>
<feature type="non-terminal residue" evidence="1">
    <location>
        <position position="78"/>
    </location>
</feature>
<keyword evidence="2" id="KW-1185">Reference proteome</keyword>
<organism evidence="1 2">
    <name type="scientific">Staphylococcus pasteuri_A</name>
    <dbReference type="NCBI Taxonomy" id="3062664"/>
    <lineage>
        <taxon>Bacteria</taxon>
        <taxon>Bacillati</taxon>
        <taxon>Bacillota</taxon>
        <taxon>Bacilli</taxon>
        <taxon>Bacillales</taxon>
        <taxon>Staphylococcaceae</taxon>
        <taxon>Staphylococcus</taxon>
    </lineage>
</organism>
<gene>
    <name evidence="1" type="ORF">Q4528_16310</name>
</gene>
<proteinExistence type="predicted"/>
<protein>
    <submittedName>
        <fullName evidence="1">Uncharacterized protein</fullName>
    </submittedName>
</protein>
<reference evidence="1" key="1">
    <citation type="submission" date="2023-07" db="EMBL/GenBank/DDBJ databases">
        <title>Genome content predicts the carbon catabolic preferences of heterotrophic bacteria.</title>
        <authorList>
            <person name="Gralka M."/>
        </authorList>
    </citation>
    <scope>NUCLEOTIDE SEQUENCE</scope>
    <source>
        <strain evidence="1">E2R20</strain>
    </source>
</reference>
<dbReference type="Pfam" id="PF23898">
    <property type="entry name" value="Crass_capsid"/>
    <property type="match status" value="1"/>
</dbReference>
<dbReference type="RefSeq" id="WP_303522844.1">
    <property type="nucleotide sequence ID" value="NZ_JAUOQO010001044.1"/>
</dbReference>
<accession>A0AAW7YWK8</accession>
<evidence type="ECO:0000313" key="1">
    <source>
        <dbReference type="EMBL" id="MDO6575673.1"/>
    </source>
</evidence>
<dbReference type="Proteomes" id="UP001170310">
    <property type="component" value="Unassembled WGS sequence"/>
</dbReference>
<dbReference type="EMBL" id="JAUOQO010001044">
    <property type="protein sequence ID" value="MDO6575673.1"/>
    <property type="molecule type" value="Genomic_DNA"/>
</dbReference>